<organism evidence="2 3">
    <name type="scientific">Amanita muscaria (strain Koide BX008)</name>
    <dbReference type="NCBI Taxonomy" id="946122"/>
    <lineage>
        <taxon>Eukaryota</taxon>
        <taxon>Fungi</taxon>
        <taxon>Dikarya</taxon>
        <taxon>Basidiomycota</taxon>
        <taxon>Agaricomycotina</taxon>
        <taxon>Agaricomycetes</taxon>
        <taxon>Agaricomycetidae</taxon>
        <taxon>Agaricales</taxon>
        <taxon>Pluteineae</taxon>
        <taxon>Amanitaceae</taxon>
        <taxon>Amanita</taxon>
    </lineage>
</organism>
<dbReference type="HOGENOM" id="CLU_072637_1_0_1"/>
<dbReference type="STRING" id="946122.A0A0C2WZT0"/>
<proteinExistence type="predicted"/>
<dbReference type="GO" id="GO:0006139">
    <property type="term" value="P:nucleobase-containing compound metabolic process"/>
    <property type="evidence" value="ECO:0007669"/>
    <property type="project" value="InterPro"/>
</dbReference>
<dbReference type="SUPFAM" id="SSF53098">
    <property type="entry name" value="Ribonuclease H-like"/>
    <property type="match status" value="1"/>
</dbReference>
<sequence length="324" mass="37455">MSIDDYILCVDDRGFEDAIDAIKSSSELILDCEGENLGHQGSSLSLISLRTIDSESSKTYLFDAISITNDTLRPLFDILQSHSVTKIVFDGRMDFSELYHGRGVDLRNVLDIQLVDVDSRRQRGEDEDEQLGRLSPYLHRREIMGQASSYSKVHKLCGLEQCLREHKLIDVGEYKPVPHNSWLKRPLPEEYLRYAARDVYFIGRLYNHFRQGSYISDGLLDKSYRYVTIWRDAKPEATDDLRCHGLLPLGILDYYSHALTRSCMGCQRDLPEGAFSRSAWKGMSKRQCWVCRAISVRQNLHQGWDREVDDYYESDDSIFGYYSD</sequence>
<reference evidence="2 3" key="1">
    <citation type="submission" date="2014-04" db="EMBL/GenBank/DDBJ databases">
        <title>Evolutionary Origins and Diversification of the Mycorrhizal Mutualists.</title>
        <authorList>
            <consortium name="DOE Joint Genome Institute"/>
            <consortium name="Mycorrhizal Genomics Consortium"/>
            <person name="Kohler A."/>
            <person name="Kuo A."/>
            <person name="Nagy L.G."/>
            <person name="Floudas D."/>
            <person name="Copeland A."/>
            <person name="Barry K.W."/>
            <person name="Cichocki N."/>
            <person name="Veneault-Fourrey C."/>
            <person name="LaButti K."/>
            <person name="Lindquist E.A."/>
            <person name="Lipzen A."/>
            <person name="Lundell T."/>
            <person name="Morin E."/>
            <person name="Murat C."/>
            <person name="Riley R."/>
            <person name="Ohm R."/>
            <person name="Sun H."/>
            <person name="Tunlid A."/>
            <person name="Henrissat B."/>
            <person name="Grigoriev I.V."/>
            <person name="Hibbett D.S."/>
            <person name="Martin F."/>
        </authorList>
    </citation>
    <scope>NUCLEOTIDE SEQUENCE [LARGE SCALE GENOMIC DNA]</scope>
    <source>
        <strain evidence="2 3">Koide BX008</strain>
    </source>
</reference>
<dbReference type="InterPro" id="IPR012337">
    <property type="entry name" value="RNaseH-like_sf"/>
</dbReference>
<keyword evidence="3" id="KW-1185">Reference proteome</keyword>
<dbReference type="Proteomes" id="UP000054549">
    <property type="component" value="Unassembled WGS sequence"/>
</dbReference>
<accession>A0A0C2WZT0</accession>
<dbReference type="EMBL" id="KN818271">
    <property type="protein sequence ID" value="KIL62381.1"/>
    <property type="molecule type" value="Genomic_DNA"/>
</dbReference>
<dbReference type="GO" id="GO:0003676">
    <property type="term" value="F:nucleic acid binding"/>
    <property type="evidence" value="ECO:0007669"/>
    <property type="project" value="InterPro"/>
</dbReference>
<dbReference type="GO" id="GO:0008408">
    <property type="term" value="F:3'-5' exonuclease activity"/>
    <property type="evidence" value="ECO:0007669"/>
    <property type="project" value="InterPro"/>
</dbReference>
<dbReference type="Gene3D" id="3.30.420.10">
    <property type="entry name" value="Ribonuclease H-like superfamily/Ribonuclease H"/>
    <property type="match status" value="1"/>
</dbReference>
<dbReference type="SMART" id="SM00474">
    <property type="entry name" value="35EXOc"/>
    <property type="match status" value="1"/>
</dbReference>
<dbReference type="InterPro" id="IPR002562">
    <property type="entry name" value="3'-5'_exonuclease_dom"/>
</dbReference>
<evidence type="ECO:0000259" key="1">
    <source>
        <dbReference type="SMART" id="SM00474"/>
    </source>
</evidence>
<dbReference type="InterPro" id="IPR036397">
    <property type="entry name" value="RNaseH_sf"/>
</dbReference>
<evidence type="ECO:0000313" key="3">
    <source>
        <dbReference type="Proteomes" id="UP000054549"/>
    </source>
</evidence>
<dbReference type="OrthoDB" id="26838at2759"/>
<dbReference type="GO" id="GO:1990923">
    <property type="term" value="C:PET complex"/>
    <property type="evidence" value="ECO:0007669"/>
    <property type="project" value="TreeGrafter"/>
</dbReference>
<name>A0A0C2WZT0_AMAMK</name>
<dbReference type="InterPro" id="IPR052144">
    <property type="entry name" value="piRNA_biogenesis_EXD1"/>
</dbReference>
<feature type="domain" description="3'-5' exonuclease" evidence="1">
    <location>
        <begin position="6"/>
        <end position="214"/>
    </location>
</feature>
<protein>
    <recommendedName>
        <fullName evidence="1">3'-5' exonuclease domain-containing protein</fullName>
    </recommendedName>
</protein>
<dbReference type="PANTHER" id="PTHR46628">
    <property type="entry name" value="PIRNA BIOGENESIS PROTEIN EXD1"/>
    <property type="match status" value="1"/>
</dbReference>
<gene>
    <name evidence="2" type="ORF">M378DRAFT_25601</name>
</gene>
<dbReference type="Pfam" id="PF01612">
    <property type="entry name" value="DNA_pol_A_exo1"/>
    <property type="match status" value="1"/>
</dbReference>
<dbReference type="InParanoid" id="A0A0C2WZT0"/>
<dbReference type="PANTHER" id="PTHR46628:SF1">
    <property type="entry name" value="PIRNA BIOGENESIS PROTEIN EXD1"/>
    <property type="match status" value="1"/>
</dbReference>
<dbReference type="AlphaFoldDB" id="A0A0C2WZT0"/>
<evidence type="ECO:0000313" key="2">
    <source>
        <dbReference type="EMBL" id="KIL62381.1"/>
    </source>
</evidence>